<comment type="caution">
    <text evidence="1">The sequence shown here is derived from an EMBL/GenBank/DDBJ whole genome shotgun (WGS) entry which is preliminary data.</text>
</comment>
<dbReference type="Pfam" id="PF04463">
    <property type="entry name" value="2-thiour_desulf"/>
    <property type="match status" value="1"/>
</dbReference>
<dbReference type="AlphaFoldDB" id="A0A412AVC9"/>
<sequence>MEKLLVSGCLLGHPCRYDGKAKRNEAVCALREKWELISVCPETMGGLKAPREPAEQRMVDGCRRVISRDGRDLTAFFEKGAQRVLDLALEKGCRFAVLKENSPSCGCGCIYDGTFTGRKIPGMGIAAGLLTNHGITVVGETGLEKLPGKAVPGREQE</sequence>
<name>A0A412AVC9_9FIRM</name>
<gene>
    <name evidence="1" type="ORF">DWY99_11065</name>
</gene>
<dbReference type="PANTHER" id="PTHR30087:SF1">
    <property type="entry name" value="HYPOTHETICAL CYTOSOLIC PROTEIN"/>
    <property type="match status" value="1"/>
</dbReference>
<evidence type="ECO:0000313" key="1">
    <source>
        <dbReference type="EMBL" id="RGQ36871.1"/>
    </source>
</evidence>
<dbReference type="EMBL" id="QRTC01000050">
    <property type="protein sequence ID" value="RGQ36871.1"/>
    <property type="molecule type" value="Genomic_DNA"/>
</dbReference>
<dbReference type="InterPro" id="IPR007553">
    <property type="entry name" value="2-thiour_desulf"/>
</dbReference>
<accession>A0A412AVC9</accession>
<dbReference type="Proteomes" id="UP000284751">
    <property type="component" value="Unassembled WGS sequence"/>
</dbReference>
<evidence type="ECO:0000313" key="2">
    <source>
        <dbReference type="Proteomes" id="UP000284751"/>
    </source>
</evidence>
<reference evidence="1 2" key="1">
    <citation type="submission" date="2018-08" db="EMBL/GenBank/DDBJ databases">
        <title>A genome reference for cultivated species of the human gut microbiota.</title>
        <authorList>
            <person name="Zou Y."/>
            <person name="Xue W."/>
            <person name="Luo G."/>
        </authorList>
    </citation>
    <scope>NUCLEOTIDE SEQUENCE [LARGE SCALE GENOMIC DNA]</scope>
    <source>
        <strain evidence="1 2">AF28-26</strain>
    </source>
</reference>
<protein>
    <submittedName>
        <fullName evidence="1">DUF523 domain-containing protein</fullName>
    </submittedName>
</protein>
<organism evidence="1 2">
    <name type="scientific">[Clostridium] leptum</name>
    <dbReference type="NCBI Taxonomy" id="1535"/>
    <lineage>
        <taxon>Bacteria</taxon>
        <taxon>Bacillati</taxon>
        <taxon>Bacillota</taxon>
        <taxon>Clostridia</taxon>
        <taxon>Eubacteriales</taxon>
        <taxon>Oscillospiraceae</taxon>
        <taxon>Oscillospiraceae incertae sedis</taxon>
    </lineage>
</organism>
<dbReference type="PANTHER" id="PTHR30087">
    <property type="entry name" value="INNER MEMBRANE PROTEIN"/>
    <property type="match status" value="1"/>
</dbReference>
<proteinExistence type="predicted"/>